<sequence>MRKLIVQELVSLDGYFAGPNGEIDWHGVDDEYGEYANGQRRFVPGAFNCFTGRSNEHRDQHSGTKRSGAG</sequence>
<keyword evidence="2" id="KW-1185">Reference proteome</keyword>
<dbReference type="EMBL" id="BOVJ01000109">
    <property type="protein sequence ID" value="GIQ64874.1"/>
    <property type="molecule type" value="Genomic_DNA"/>
</dbReference>
<dbReference type="Proteomes" id="UP000680304">
    <property type="component" value="Unassembled WGS sequence"/>
</dbReference>
<name>A0ABQ4N9G5_9BACL</name>
<dbReference type="Gene3D" id="3.40.430.10">
    <property type="entry name" value="Dihydrofolate Reductase, subunit A"/>
    <property type="match status" value="1"/>
</dbReference>
<evidence type="ECO:0000313" key="1">
    <source>
        <dbReference type="EMBL" id="GIQ64874.1"/>
    </source>
</evidence>
<protein>
    <recommendedName>
        <fullName evidence="3">Bacterial bifunctional deaminase-reductase C-terminal domain-containing protein</fullName>
    </recommendedName>
</protein>
<evidence type="ECO:0008006" key="3">
    <source>
        <dbReference type="Google" id="ProtNLM"/>
    </source>
</evidence>
<gene>
    <name evidence="1" type="ORF">PACILC2_34420</name>
</gene>
<accession>A0ABQ4N9G5</accession>
<evidence type="ECO:0000313" key="2">
    <source>
        <dbReference type="Proteomes" id="UP000680304"/>
    </source>
</evidence>
<proteinExistence type="predicted"/>
<reference evidence="1 2" key="1">
    <citation type="submission" date="2021-04" db="EMBL/GenBank/DDBJ databases">
        <title>Draft genome sequence of Paenibacillus cisolokensis, LC2-13A.</title>
        <authorList>
            <person name="Uke A."/>
            <person name="Chhe C."/>
            <person name="Baramee S."/>
            <person name="Kosugi A."/>
        </authorList>
    </citation>
    <scope>NUCLEOTIDE SEQUENCE [LARGE SCALE GENOMIC DNA]</scope>
    <source>
        <strain evidence="1 2">LC2-13A</strain>
    </source>
</reference>
<dbReference type="RefSeq" id="WP_213529362.1">
    <property type="nucleotide sequence ID" value="NZ_BOVJ01000109.1"/>
</dbReference>
<dbReference type="InterPro" id="IPR024072">
    <property type="entry name" value="DHFR-like_dom_sf"/>
</dbReference>
<organism evidence="1 2">
    <name type="scientific">Paenibacillus cisolokensis</name>
    <dbReference type="NCBI Taxonomy" id="1658519"/>
    <lineage>
        <taxon>Bacteria</taxon>
        <taxon>Bacillati</taxon>
        <taxon>Bacillota</taxon>
        <taxon>Bacilli</taxon>
        <taxon>Bacillales</taxon>
        <taxon>Paenibacillaceae</taxon>
        <taxon>Paenibacillus</taxon>
    </lineage>
</organism>
<comment type="caution">
    <text evidence="1">The sequence shown here is derived from an EMBL/GenBank/DDBJ whole genome shotgun (WGS) entry which is preliminary data.</text>
</comment>